<dbReference type="Proteomes" id="UP000248745">
    <property type="component" value="Unassembled WGS sequence"/>
</dbReference>
<feature type="domain" description="Fe/B12 periplasmic-binding" evidence="1">
    <location>
        <begin position="38"/>
        <end position="289"/>
    </location>
</feature>
<dbReference type="Gene3D" id="3.40.50.1980">
    <property type="entry name" value="Nitrogenase molybdenum iron protein domain"/>
    <property type="match status" value="2"/>
</dbReference>
<dbReference type="PROSITE" id="PS50983">
    <property type="entry name" value="FE_B12_PBP"/>
    <property type="match status" value="1"/>
</dbReference>
<dbReference type="RefSeq" id="WP_110998042.1">
    <property type="nucleotide sequence ID" value="NZ_QKTW01000009.1"/>
</dbReference>
<evidence type="ECO:0000259" key="1">
    <source>
        <dbReference type="PROSITE" id="PS50983"/>
    </source>
</evidence>
<comment type="caution">
    <text evidence="2">The sequence shown here is derived from an EMBL/GenBank/DDBJ whole genome shotgun (WGS) entry which is preliminary data.</text>
</comment>
<dbReference type="PANTHER" id="PTHR30535:SF4">
    <property type="entry name" value="HEMIN-BINDING PERIPLASMIC PROTEIN HMUT"/>
    <property type="match status" value="1"/>
</dbReference>
<dbReference type="Pfam" id="PF01497">
    <property type="entry name" value="Peripla_BP_2"/>
    <property type="match status" value="1"/>
</dbReference>
<dbReference type="EMBL" id="QKTW01000009">
    <property type="protein sequence ID" value="PZF73945.1"/>
    <property type="molecule type" value="Genomic_DNA"/>
</dbReference>
<sequence length="291" mass="30797">MNKIAHHITVCAYLLVLLCVSCKQTKQDNHIVIDSNTRIVSLSGTTTEVLCALGLQDKIVGVDVTSTYPDAVKQLPKVGHNRNMSAEAIIALKPTIVIGIQENIKPQLAEQIQSAHVTLLSFPLQYSVAGAKELIAHLADTLGYADKGVVLTKEIDSDENAKIAQEKQPNVLFIYARGAGTLMAAGNNTSASSMIDLAGGKNAANGFDDFKPITAESLVAANPDVILMFDSGLQSLGGVDGLLQIPGVAQTNAGKNKRVIEMDGQFLTGFGPRTGKAIAALSKMLHEISVH</sequence>
<evidence type="ECO:0000313" key="2">
    <source>
        <dbReference type="EMBL" id="PZF73945.1"/>
    </source>
</evidence>
<dbReference type="CDD" id="cd01149">
    <property type="entry name" value="HutB"/>
    <property type="match status" value="1"/>
</dbReference>
<name>A0A2W2AEP1_9BACT</name>
<protein>
    <submittedName>
        <fullName evidence="2">Hemin ABC transporter substrate-binding protein</fullName>
    </submittedName>
</protein>
<gene>
    <name evidence="2" type="ORF">DN068_06290</name>
</gene>
<dbReference type="OrthoDB" id="9797736at2"/>
<dbReference type="PANTHER" id="PTHR30535">
    <property type="entry name" value="VITAMIN B12-BINDING PROTEIN"/>
    <property type="match status" value="1"/>
</dbReference>
<reference evidence="2 3" key="1">
    <citation type="submission" date="2018-06" db="EMBL/GenBank/DDBJ databases">
        <title>Mucibacter soli gen. nov., sp. nov., a new member of the family Chitinophagaceae producing mucin.</title>
        <authorList>
            <person name="Kim M.-K."/>
            <person name="Park S."/>
            <person name="Kim T.-S."/>
            <person name="Joung Y."/>
            <person name="Han J.-H."/>
            <person name="Kim S.B."/>
        </authorList>
    </citation>
    <scope>NUCLEOTIDE SEQUENCE [LARGE SCALE GENOMIC DNA]</scope>
    <source>
        <strain evidence="2 3">R1-15</strain>
    </source>
</reference>
<evidence type="ECO:0000313" key="3">
    <source>
        <dbReference type="Proteomes" id="UP000248745"/>
    </source>
</evidence>
<dbReference type="InterPro" id="IPR050902">
    <property type="entry name" value="ABC_Transporter_SBP"/>
</dbReference>
<keyword evidence="3" id="KW-1185">Reference proteome</keyword>
<dbReference type="AlphaFoldDB" id="A0A2W2AEP1"/>
<dbReference type="InterPro" id="IPR002491">
    <property type="entry name" value="ABC_transptr_periplasmic_BD"/>
</dbReference>
<dbReference type="SUPFAM" id="SSF53807">
    <property type="entry name" value="Helical backbone' metal receptor"/>
    <property type="match status" value="1"/>
</dbReference>
<proteinExistence type="predicted"/>
<accession>A0A2W2AEP1</accession>
<organism evidence="2 3">
    <name type="scientific">Taibaiella soli</name>
    <dbReference type="NCBI Taxonomy" id="1649169"/>
    <lineage>
        <taxon>Bacteria</taxon>
        <taxon>Pseudomonadati</taxon>
        <taxon>Bacteroidota</taxon>
        <taxon>Chitinophagia</taxon>
        <taxon>Chitinophagales</taxon>
        <taxon>Chitinophagaceae</taxon>
        <taxon>Taibaiella</taxon>
    </lineage>
</organism>